<feature type="transmembrane region" description="Helical" evidence="7">
    <location>
        <begin position="508"/>
        <end position="524"/>
    </location>
</feature>
<dbReference type="Pfam" id="PF07690">
    <property type="entry name" value="MFS_1"/>
    <property type="match status" value="1"/>
</dbReference>
<comment type="subcellular location">
    <subcellularLocation>
        <location evidence="1">Membrane</location>
        <topology evidence="1">Multi-pass membrane protein</topology>
    </subcellularLocation>
</comment>
<dbReference type="AlphaFoldDB" id="A0A427XV69"/>
<dbReference type="RefSeq" id="XP_028476929.1">
    <property type="nucleotide sequence ID" value="XM_028623036.1"/>
</dbReference>
<feature type="region of interest" description="Disordered" evidence="6">
    <location>
        <begin position="56"/>
        <end position="86"/>
    </location>
</feature>
<dbReference type="GO" id="GO:0016020">
    <property type="term" value="C:membrane"/>
    <property type="evidence" value="ECO:0007669"/>
    <property type="project" value="UniProtKB-SubCell"/>
</dbReference>
<dbReference type="PANTHER" id="PTHR23504:SF15">
    <property type="entry name" value="MAJOR FACILITATOR SUPERFAMILY (MFS) PROFILE DOMAIN-CONTAINING PROTEIN"/>
    <property type="match status" value="1"/>
</dbReference>
<feature type="transmembrane region" description="Helical" evidence="7">
    <location>
        <begin position="474"/>
        <end position="496"/>
    </location>
</feature>
<dbReference type="OrthoDB" id="419616at2759"/>
<comment type="caution">
    <text evidence="9">The sequence shown here is derived from an EMBL/GenBank/DDBJ whole genome shotgun (WGS) entry which is preliminary data.</text>
</comment>
<feature type="transmembrane region" description="Helical" evidence="7">
    <location>
        <begin position="137"/>
        <end position="158"/>
    </location>
</feature>
<evidence type="ECO:0000256" key="1">
    <source>
        <dbReference type="ARBA" id="ARBA00004141"/>
    </source>
</evidence>
<feature type="transmembrane region" description="Helical" evidence="7">
    <location>
        <begin position="399"/>
        <end position="420"/>
    </location>
</feature>
<reference evidence="9 10" key="1">
    <citation type="submission" date="2018-11" db="EMBL/GenBank/DDBJ databases">
        <title>Genome sequence of Apiotrichum porosum DSM 27194.</title>
        <authorList>
            <person name="Aliyu H."/>
            <person name="Gorte O."/>
            <person name="Ochsenreither K."/>
        </authorList>
    </citation>
    <scope>NUCLEOTIDE SEQUENCE [LARGE SCALE GENOMIC DNA]</scope>
    <source>
        <strain evidence="9 10">DSM 27194</strain>
    </source>
</reference>
<sequence length="553" mass="59737">MATLGAAPAAQRRPSPLSDTARSSHGMSMDNLLQRAPAALAQRHAYGIDTSVYSPPQTPASAVSEMSTTPTTPHGHPLSGPFSHLYGPQRTQATPVPVLAIIPLCIARVAEGLIFAVIFPYINEMMHDFGVPEEQVGIWSATAESVLMVTESIAAPLYAPLADRFGRRTVFVPLVGLWGVSALIFGFAHSPWSTVVLRGALGLLAGAGVISRTMCGELCDKSNRIKGFALFSPAFTIGVTIAPLVGGFLSRPVPRLLSESWTLFADWPYLLPSLVTAVVGGIASFLAYLWLPETLPPRLRNTSAHRYEAEKANSGGGLKHLLTYPKFQNVLILYGLNNGVMFSWEALFPLFAFTGKSIGGLGLSTQQIGVVLSISAALSIVMTIFMFPILHKSMSEANLLRICLFMYPLAVTLFPLLWALSHRTGYMPMSACTILGIQMILRRVGDFASTLLDTIVLDSIPGPEYLAMANSATFSMAAIGRAIGPFIVSSFFSLATTSSSAMSAKRQLVWLVFCLVSVPSMYYGERVMADTASTSDEELQRLEECTFEEEYDE</sequence>
<keyword evidence="4 7" id="KW-1133">Transmembrane helix</keyword>
<dbReference type="InterPro" id="IPR036259">
    <property type="entry name" value="MFS_trans_sf"/>
</dbReference>
<evidence type="ECO:0000259" key="8">
    <source>
        <dbReference type="PROSITE" id="PS50850"/>
    </source>
</evidence>
<feature type="transmembrane region" description="Helical" evidence="7">
    <location>
        <begin position="98"/>
        <end position="122"/>
    </location>
</feature>
<feature type="compositionally biased region" description="Polar residues" evidence="6">
    <location>
        <begin position="56"/>
        <end position="72"/>
    </location>
</feature>
<evidence type="ECO:0000256" key="5">
    <source>
        <dbReference type="ARBA" id="ARBA00023136"/>
    </source>
</evidence>
<keyword evidence="5 7" id="KW-0472">Membrane</keyword>
<feature type="region of interest" description="Disordered" evidence="6">
    <location>
        <begin position="1"/>
        <end position="25"/>
    </location>
</feature>
<dbReference type="GO" id="GO:0022857">
    <property type="term" value="F:transmembrane transporter activity"/>
    <property type="evidence" value="ECO:0007669"/>
    <property type="project" value="InterPro"/>
</dbReference>
<keyword evidence="10" id="KW-1185">Reference proteome</keyword>
<gene>
    <name evidence="9" type="ORF">EHS24_007691</name>
</gene>
<keyword evidence="3 7" id="KW-0812">Transmembrane</keyword>
<accession>A0A427XV69</accession>
<evidence type="ECO:0000256" key="4">
    <source>
        <dbReference type="ARBA" id="ARBA00022989"/>
    </source>
</evidence>
<evidence type="ECO:0000256" key="3">
    <source>
        <dbReference type="ARBA" id="ARBA00022692"/>
    </source>
</evidence>
<dbReference type="EMBL" id="RSCE01000005">
    <property type="protein sequence ID" value="RSH82697.1"/>
    <property type="molecule type" value="Genomic_DNA"/>
</dbReference>
<name>A0A427XV69_9TREE</name>
<dbReference type="PROSITE" id="PS50850">
    <property type="entry name" value="MFS"/>
    <property type="match status" value="1"/>
</dbReference>
<proteinExistence type="predicted"/>
<feature type="transmembrane region" description="Helical" evidence="7">
    <location>
        <begin position="331"/>
        <end position="353"/>
    </location>
</feature>
<dbReference type="SUPFAM" id="SSF103473">
    <property type="entry name" value="MFS general substrate transporter"/>
    <property type="match status" value="1"/>
</dbReference>
<dbReference type="GeneID" id="39592234"/>
<feature type="transmembrane region" description="Helical" evidence="7">
    <location>
        <begin position="195"/>
        <end position="215"/>
    </location>
</feature>
<evidence type="ECO:0000313" key="9">
    <source>
        <dbReference type="EMBL" id="RSH82697.1"/>
    </source>
</evidence>
<feature type="domain" description="Major facilitator superfamily (MFS) profile" evidence="8">
    <location>
        <begin position="100"/>
        <end position="522"/>
    </location>
</feature>
<evidence type="ECO:0000256" key="2">
    <source>
        <dbReference type="ARBA" id="ARBA00022448"/>
    </source>
</evidence>
<dbReference type="Gene3D" id="1.20.1250.20">
    <property type="entry name" value="MFS general substrate transporter like domains"/>
    <property type="match status" value="1"/>
</dbReference>
<feature type="transmembrane region" description="Helical" evidence="7">
    <location>
        <begin position="227"/>
        <end position="249"/>
    </location>
</feature>
<feature type="transmembrane region" description="Helical" evidence="7">
    <location>
        <begin position="269"/>
        <end position="291"/>
    </location>
</feature>
<keyword evidence="2" id="KW-0813">Transport</keyword>
<dbReference type="InterPro" id="IPR020846">
    <property type="entry name" value="MFS_dom"/>
</dbReference>
<feature type="transmembrane region" description="Helical" evidence="7">
    <location>
        <begin position="365"/>
        <end position="387"/>
    </location>
</feature>
<feature type="transmembrane region" description="Helical" evidence="7">
    <location>
        <begin position="170"/>
        <end position="189"/>
    </location>
</feature>
<dbReference type="PANTHER" id="PTHR23504">
    <property type="entry name" value="MAJOR FACILITATOR SUPERFAMILY DOMAIN-CONTAINING PROTEIN 10"/>
    <property type="match status" value="1"/>
</dbReference>
<evidence type="ECO:0000256" key="7">
    <source>
        <dbReference type="SAM" id="Phobius"/>
    </source>
</evidence>
<evidence type="ECO:0000313" key="10">
    <source>
        <dbReference type="Proteomes" id="UP000279236"/>
    </source>
</evidence>
<dbReference type="Proteomes" id="UP000279236">
    <property type="component" value="Unassembled WGS sequence"/>
</dbReference>
<dbReference type="InterPro" id="IPR011701">
    <property type="entry name" value="MFS"/>
</dbReference>
<organism evidence="9 10">
    <name type="scientific">Apiotrichum porosum</name>
    <dbReference type="NCBI Taxonomy" id="105984"/>
    <lineage>
        <taxon>Eukaryota</taxon>
        <taxon>Fungi</taxon>
        <taxon>Dikarya</taxon>
        <taxon>Basidiomycota</taxon>
        <taxon>Agaricomycotina</taxon>
        <taxon>Tremellomycetes</taxon>
        <taxon>Trichosporonales</taxon>
        <taxon>Trichosporonaceae</taxon>
        <taxon>Apiotrichum</taxon>
    </lineage>
</organism>
<evidence type="ECO:0000256" key="6">
    <source>
        <dbReference type="SAM" id="MobiDB-lite"/>
    </source>
</evidence>
<protein>
    <recommendedName>
        <fullName evidence="8">Major facilitator superfamily (MFS) profile domain-containing protein</fullName>
    </recommendedName>
</protein>